<dbReference type="InterPro" id="IPR008183">
    <property type="entry name" value="Aldose_1/G6P_1-epimerase"/>
</dbReference>
<reference evidence="6 7" key="1">
    <citation type="submission" date="2017-11" db="EMBL/GenBank/DDBJ databases">
        <title>Draft genome sequence of environmental isolate Aeromonas lusitania sp. nov. MDC 2473.</title>
        <authorList>
            <person name="Colston S.M."/>
            <person name="Navarro A."/>
            <person name="Martinez-Murcia A.J."/>
            <person name="Graf J."/>
        </authorList>
    </citation>
    <scope>NUCLEOTIDE SEQUENCE [LARGE SCALE GENOMIC DNA]</scope>
    <source>
        <strain evidence="6 7">MDC 2473</strain>
    </source>
</reference>
<feature type="active site" evidence="5">
    <location>
        <position position="265"/>
    </location>
</feature>
<keyword evidence="7" id="KW-1185">Reference proteome</keyword>
<dbReference type="EC" id="5.1.3.15" evidence="4"/>
<evidence type="ECO:0000256" key="5">
    <source>
        <dbReference type="PIRSR" id="PIRSR016020-1"/>
    </source>
</evidence>
<dbReference type="PIRSF" id="PIRSF016020">
    <property type="entry name" value="PHexose_mutarotase"/>
    <property type="match status" value="1"/>
</dbReference>
<dbReference type="Gene3D" id="2.70.98.10">
    <property type="match status" value="1"/>
</dbReference>
<evidence type="ECO:0000256" key="1">
    <source>
        <dbReference type="ARBA" id="ARBA00001096"/>
    </source>
</evidence>
<dbReference type="GO" id="GO:0047938">
    <property type="term" value="F:glucose-6-phosphate 1-epimerase activity"/>
    <property type="evidence" value="ECO:0007669"/>
    <property type="project" value="UniProtKB-UniRule"/>
</dbReference>
<evidence type="ECO:0000256" key="2">
    <source>
        <dbReference type="ARBA" id="ARBA00005866"/>
    </source>
</evidence>
<dbReference type="GO" id="GO:0005975">
    <property type="term" value="P:carbohydrate metabolic process"/>
    <property type="evidence" value="ECO:0007669"/>
    <property type="project" value="InterPro"/>
</dbReference>
<evidence type="ECO:0000256" key="3">
    <source>
        <dbReference type="ARBA" id="ARBA00023235"/>
    </source>
</evidence>
<evidence type="ECO:0000313" key="6">
    <source>
        <dbReference type="EMBL" id="PJC93799.1"/>
    </source>
</evidence>
<dbReference type="PANTHER" id="PTHR11122:SF13">
    <property type="entry name" value="GLUCOSE-6-PHOSPHATE 1-EPIMERASE"/>
    <property type="match status" value="1"/>
</dbReference>
<dbReference type="Proteomes" id="UP000232060">
    <property type="component" value="Unassembled WGS sequence"/>
</dbReference>
<keyword evidence="3 4" id="KW-0413">Isomerase</keyword>
<dbReference type="PANTHER" id="PTHR11122">
    <property type="entry name" value="APOSPORY-ASSOCIATED PROTEIN C-RELATED"/>
    <property type="match status" value="1"/>
</dbReference>
<name>A0A2M8HB76_9GAMM</name>
<gene>
    <name evidence="6" type="ORF">CUC44_07495</name>
</gene>
<protein>
    <recommendedName>
        <fullName evidence="4">Putative glucose-6-phosphate 1-epimerase</fullName>
        <ecNumber evidence="4">5.1.3.15</ecNumber>
    </recommendedName>
</protein>
<dbReference type="InterPro" id="IPR011013">
    <property type="entry name" value="Gal_mutarotase_sf_dom"/>
</dbReference>
<comment type="caution">
    <text evidence="6">The sequence shown here is derived from an EMBL/GenBank/DDBJ whole genome shotgun (WGS) entry which is preliminary data.</text>
</comment>
<evidence type="ECO:0000313" key="7">
    <source>
        <dbReference type="Proteomes" id="UP000232060"/>
    </source>
</evidence>
<sequence length="289" mass="30899">MLTTRTLTPSVTLTQTSGGQPLLKVANAFAESEICLFGGHVLTYRRHGEAPLLWLSDKAVLDGSKPIRGGVPLCWPWFGPAPARVGSGKSAHGFARTALWTLDGVSDHEDGTLVHLSLSDSDETRAQWDHGFVLELDVLIGKELSLVLTTRNTGTAPLVYSGALHTYLQISSPEAVSVTGLGTSYLDKLNAGQLTEQQGPLTVSGALDRIYRHADTTVVVQDGEQRIHVTSGNHDSVVVWTPWLEGASAMADMSDDGYRTMLCVEAAITDEAGITVAPGEEHSLSTVIR</sequence>
<dbReference type="EMBL" id="PGCP01000010">
    <property type="protein sequence ID" value="PJC93799.1"/>
    <property type="molecule type" value="Genomic_DNA"/>
</dbReference>
<organism evidence="6 7">
    <name type="scientific">Aeromonas lusitana</name>
    <dbReference type="NCBI Taxonomy" id="931529"/>
    <lineage>
        <taxon>Bacteria</taxon>
        <taxon>Pseudomonadati</taxon>
        <taxon>Pseudomonadota</taxon>
        <taxon>Gammaproteobacteria</taxon>
        <taxon>Aeromonadales</taxon>
        <taxon>Aeromonadaceae</taxon>
        <taxon>Aeromonas</taxon>
    </lineage>
</organism>
<dbReference type="GO" id="GO:0030246">
    <property type="term" value="F:carbohydrate binding"/>
    <property type="evidence" value="ECO:0007669"/>
    <property type="project" value="UniProtKB-UniRule"/>
</dbReference>
<dbReference type="RefSeq" id="WP_100859353.1">
    <property type="nucleotide sequence ID" value="NZ_PGCP01000010.1"/>
</dbReference>
<accession>A0A2M8HB76</accession>
<dbReference type="InterPro" id="IPR025532">
    <property type="entry name" value="G6P_1-epimerase"/>
</dbReference>
<comment type="similarity">
    <text evidence="2 4">Belongs to the glucose-6-phosphate 1-epimerase family.</text>
</comment>
<dbReference type="AlphaFoldDB" id="A0A2M8HB76"/>
<dbReference type="Pfam" id="PF01263">
    <property type="entry name" value="Aldose_epim"/>
    <property type="match status" value="1"/>
</dbReference>
<evidence type="ECO:0000256" key="4">
    <source>
        <dbReference type="PIRNR" id="PIRNR016020"/>
    </source>
</evidence>
<dbReference type="SUPFAM" id="SSF74650">
    <property type="entry name" value="Galactose mutarotase-like"/>
    <property type="match status" value="1"/>
</dbReference>
<proteinExistence type="inferred from homology"/>
<dbReference type="CDD" id="cd09020">
    <property type="entry name" value="D-hex-6-P-epi_like"/>
    <property type="match status" value="1"/>
</dbReference>
<dbReference type="OrthoDB" id="9790727at2"/>
<feature type="active site" evidence="5">
    <location>
        <position position="165"/>
    </location>
</feature>
<dbReference type="InterPro" id="IPR014718">
    <property type="entry name" value="GH-type_carb-bd"/>
</dbReference>
<comment type="catalytic activity">
    <reaction evidence="1">
        <text>alpha-D-glucose 6-phosphate = beta-D-glucose 6-phosphate</text>
        <dbReference type="Rhea" id="RHEA:16249"/>
        <dbReference type="ChEBI" id="CHEBI:58225"/>
        <dbReference type="ChEBI" id="CHEBI:58247"/>
        <dbReference type="EC" id="5.1.3.15"/>
    </reaction>
</comment>